<evidence type="ECO:0000256" key="2">
    <source>
        <dbReference type="ARBA" id="ARBA00023242"/>
    </source>
</evidence>
<evidence type="ECO:0000259" key="5">
    <source>
        <dbReference type="PROSITE" id="PS51294"/>
    </source>
</evidence>
<reference evidence="6 7" key="1">
    <citation type="submission" date="2024-08" db="EMBL/GenBank/DDBJ databases">
        <title>Insights into the chromosomal genome structure of Flemingia macrophylla.</title>
        <authorList>
            <person name="Ding Y."/>
            <person name="Zhao Y."/>
            <person name="Bi W."/>
            <person name="Wu M."/>
            <person name="Zhao G."/>
            <person name="Gong Y."/>
            <person name="Li W."/>
            <person name="Zhang P."/>
        </authorList>
    </citation>
    <scope>NUCLEOTIDE SEQUENCE [LARGE SCALE GENOMIC DNA]</scope>
    <source>
        <strain evidence="6">DYQJB</strain>
        <tissue evidence="6">Leaf</tissue>
    </source>
</reference>
<dbReference type="PANTHER" id="PTHR47206:SF1">
    <property type="entry name" value="HOMEODOMAIN-LIKE SUPERFAMILY PROTEIN"/>
    <property type="match status" value="1"/>
</dbReference>
<protein>
    <submittedName>
        <fullName evidence="6">Uncharacterized protein</fullName>
    </submittedName>
</protein>
<sequence>MPEKKNKKVFLSDEDVAALMQRYEATTIITLLQEVEQHSQAKIDWKELVKKTSTGIFNAREYQMLWRHLAYRQPLPETFEDGAEPLDDDSDLECELEAFPSVSAESASEAAACVKVMIASRILSESGPSSSTIEAPLHIQVPVCHSSGNTQPSNLMQGTSIIFPVTVQRQTLPSSAPSTDGMETKGFVGGNMSSKRKRKAWSDEEDMQLRAAVRRWGEGNWATMAKGDDFPIKRSPTQLAQRWSILRKKDGSGNSGTISTNIQYSTAEQLATRHSLSLALAMPFKTLADPVKASMSVKNQVQIRNMAETVAGSVVPPQKPSQQVLLGSSDSHAKSILAEEKPVLKGNLISNPVVKRTSADSGTRIDFPSNSTSQIKVAQVKTSVDTRPTVSPLTKPSNLLSDPKNKDVTLLSEADKVPVKQDVNPTKEFRVSDPSSTPKEKVQENEPPKVTTASQVDSNLEKGRLDEGQEKSTLVEISGGEEISKDKANPVACEEQGSVKKAENSNLD</sequence>
<accession>A0ABD1MVY5</accession>
<feature type="domain" description="HTH myb-type" evidence="5">
    <location>
        <begin position="193"/>
        <end position="251"/>
    </location>
</feature>
<evidence type="ECO:0000259" key="4">
    <source>
        <dbReference type="PROSITE" id="PS50090"/>
    </source>
</evidence>
<dbReference type="Gene3D" id="1.10.10.60">
    <property type="entry name" value="Homeodomain-like"/>
    <property type="match status" value="1"/>
</dbReference>
<feature type="compositionally biased region" description="Basic and acidic residues" evidence="3">
    <location>
        <begin position="497"/>
        <end position="508"/>
    </location>
</feature>
<feature type="domain" description="Myb-like" evidence="4">
    <location>
        <begin position="193"/>
        <end position="247"/>
    </location>
</feature>
<dbReference type="SMART" id="SM00717">
    <property type="entry name" value="SANT"/>
    <property type="match status" value="1"/>
</dbReference>
<evidence type="ECO:0000256" key="1">
    <source>
        <dbReference type="ARBA" id="ARBA00004123"/>
    </source>
</evidence>
<evidence type="ECO:0000256" key="3">
    <source>
        <dbReference type="SAM" id="MobiDB-lite"/>
    </source>
</evidence>
<dbReference type="Pfam" id="PF00249">
    <property type="entry name" value="Myb_DNA-binding"/>
    <property type="match status" value="1"/>
</dbReference>
<dbReference type="InterPro" id="IPR001005">
    <property type="entry name" value="SANT/Myb"/>
</dbReference>
<comment type="subcellular location">
    <subcellularLocation>
        <location evidence="1">Nucleus</location>
    </subcellularLocation>
</comment>
<dbReference type="InterPro" id="IPR009057">
    <property type="entry name" value="Homeodomain-like_sf"/>
</dbReference>
<dbReference type="GO" id="GO:0005634">
    <property type="term" value="C:nucleus"/>
    <property type="evidence" value="ECO:0007669"/>
    <property type="project" value="UniProtKB-SubCell"/>
</dbReference>
<proteinExistence type="predicted"/>
<dbReference type="SUPFAM" id="SSF46689">
    <property type="entry name" value="Homeodomain-like"/>
    <property type="match status" value="1"/>
</dbReference>
<dbReference type="AlphaFoldDB" id="A0ABD1MVY5"/>
<keyword evidence="7" id="KW-1185">Reference proteome</keyword>
<feature type="compositionally biased region" description="Basic and acidic residues" evidence="3">
    <location>
        <begin position="418"/>
        <end position="431"/>
    </location>
</feature>
<dbReference type="CDD" id="cd11660">
    <property type="entry name" value="SANT_TRF"/>
    <property type="match status" value="1"/>
</dbReference>
<name>A0ABD1MVY5_9FABA</name>
<keyword evidence="2" id="KW-0539">Nucleus</keyword>
<feature type="compositionally biased region" description="Basic and acidic residues" evidence="3">
    <location>
        <begin position="438"/>
        <end position="447"/>
    </location>
</feature>
<dbReference type="PROSITE" id="PS51294">
    <property type="entry name" value="HTH_MYB"/>
    <property type="match status" value="1"/>
</dbReference>
<feature type="region of interest" description="Disordered" evidence="3">
    <location>
        <begin position="172"/>
        <end position="201"/>
    </location>
</feature>
<gene>
    <name evidence="6" type="ORF">Fmac_007930</name>
</gene>
<dbReference type="EMBL" id="JBGMDY010000003">
    <property type="protein sequence ID" value="KAL2339990.1"/>
    <property type="molecule type" value="Genomic_DNA"/>
</dbReference>
<evidence type="ECO:0000313" key="7">
    <source>
        <dbReference type="Proteomes" id="UP001603857"/>
    </source>
</evidence>
<comment type="caution">
    <text evidence="6">The sequence shown here is derived from an EMBL/GenBank/DDBJ whole genome shotgun (WGS) entry which is preliminary data.</text>
</comment>
<evidence type="ECO:0000313" key="6">
    <source>
        <dbReference type="EMBL" id="KAL2339990.1"/>
    </source>
</evidence>
<dbReference type="PANTHER" id="PTHR47206">
    <property type="entry name" value="HOMEODOMAIN-LIKE SUPERFAMILY PROTEIN"/>
    <property type="match status" value="1"/>
</dbReference>
<feature type="compositionally biased region" description="Polar residues" evidence="3">
    <location>
        <begin position="368"/>
        <end position="400"/>
    </location>
</feature>
<organism evidence="6 7">
    <name type="scientific">Flemingia macrophylla</name>
    <dbReference type="NCBI Taxonomy" id="520843"/>
    <lineage>
        <taxon>Eukaryota</taxon>
        <taxon>Viridiplantae</taxon>
        <taxon>Streptophyta</taxon>
        <taxon>Embryophyta</taxon>
        <taxon>Tracheophyta</taxon>
        <taxon>Spermatophyta</taxon>
        <taxon>Magnoliopsida</taxon>
        <taxon>eudicotyledons</taxon>
        <taxon>Gunneridae</taxon>
        <taxon>Pentapetalae</taxon>
        <taxon>rosids</taxon>
        <taxon>fabids</taxon>
        <taxon>Fabales</taxon>
        <taxon>Fabaceae</taxon>
        <taxon>Papilionoideae</taxon>
        <taxon>50 kb inversion clade</taxon>
        <taxon>NPAAA clade</taxon>
        <taxon>indigoferoid/millettioid clade</taxon>
        <taxon>Phaseoleae</taxon>
        <taxon>Flemingia</taxon>
    </lineage>
</organism>
<dbReference type="Proteomes" id="UP001603857">
    <property type="component" value="Unassembled WGS sequence"/>
</dbReference>
<dbReference type="InterPro" id="IPR017930">
    <property type="entry name" value="Myb_dom"/>
</dbReference>
<dbReference type="PROSITE" id="PS50090">
    <property type="entry name" value="MYB_LIKE"/>
    <property type="match status" value="1"/>
</dbReference>
<feature type="region of interest" description="Disordered" evidence="3">
    <location>
        <begin position="357"/>
        <end position="404"/>
    </location>
</feature>
<feature type="region of interest" description="Disordered" evidence="3">
    <location>
        <begin position="418"/>
        <end position="508"/>
    </location>
</feature>
<feature type="compositionally biased region" description="Basic and acidic residues" evidence="3">
    <location>
        <begin position="459"/>
        <end position="470"/>
    </location>
</feature>